<accession>U1GSN5</accession>
<proteinExistence type="inferred from homology"/>
<dbReference type="PANTHER" id="PTHR30616">
    <property type="entry name" value="UNCHARACTERIZED PROTEIN YFIH"/>
    <property type="match status" value="1"/>
</dbReference>
<evidence type="ECO:0000313" key="11">
    <source>
        <dbReference type="EMBL" id="ERK03843.1"/>
    </source>
</evidence>
<evidence type="ECO:0000256" key="7">
    <source>
        <dbReference type="ARBA" id="ARBA00047989"/>
    </source>
</evidence>
<dbReference type="eggNOG" id="COG1496">
    <property type="taxonomic scope" value="Bacteria"/>
</dbReference>
<evidence type="ECO:0000256" key="1">
    <source>
        <dbReference type="ARBA" id="ARBA00000553"/>
    </source>
</evidence>
<dbReference type="GO" id="GO:0017061">
    <property type="term" value="F:S-methyl-5-thioadenosine phosphorylase activity"/>
    <property type="evidence" value="ECO:0007669"/>
    <property type="project" value="UniProtKB-EC"/>
</dbReference>
<dbReference type="SUPFAM" id="SSF64438">
    <property type="entry name" value="CNF1/YfiH-like putative cysteine hydrolases"/>
    <property type="match status" value="1"/>
</dbReference>
<comment type="catalytic activity">
    <reaction evidence="8">
        <text>adenosine + phosphate = alpha-D-ribose 1-phosphate + adenine</text>
        <dbReference type="Rhea" id="RHEA:27642"/>
        <dbReference type="ChEBI" id="CHEBI:16335"/>
        <dbReference type="ChEBI" id="CHEBI:16708"/>
        <dbReference type="ChEBI" id="CHEBI:43474"/>
        <dbReference type="ChEBI" id="CHEBI:57720"/>
        <dbReference type="EC" id="2.4.2.1"/>
    </reaction>
    <physiologicalReaction direction="left-to-right" evidence="8">
        <dbReference type="Rhea" id="RHEA:27643"/>
    </physiologicalReaction>
</comment>
<dbReference type="Pfam" id="PF02578">
    <property type="entry name" value="Cu-oxidase_4"/>
    <property type="match status" value="1"/>
</dbReference>
<comment type="caution">
    <text evidence="10">The sequence shown here is derived from an EMBL/GenBank/DDBJ whole genome shotgun (WGS) entry which is preliminary data.</text>
</comment>
<dbReference type="EMBL" id="AUZJ01000020">
    <property type="protein sequence ID" value="ERF60980.1"/>
    <property type="molecule type" value="Genomic_DNA"/>
</dbReference>
<dbReference type="PANTHER" id="PTHR30616:SF2">
    <property type="entry name" value="PURINE NUCLEOSIDE PHOSPHORYLASE LACC1"/>
    <property type="match status" value="1"/>
</dbReference>
<keyword evidence="5" id="KW-0378">Hydrolase</keyword>
<dbReference type="Gene3D" id="3.60.140.10">
    <property type="entry name" value="CNF1/YfiH-like putative cysteine hydrolases"/>
    <property type="match status" value="1"/>
</dbReference>
<dbReference type="GO" id="GO:0016787">
    <property type="term" value="F:hydrolase activity"/>
    <property type="evidence" value="ECO:0007669"/>
    <property type="project" value="UniProtKB-KW"/>
</dbReference>
<organism evidence="10 12">
    <name type="scientific">Treponema socranskii subsp. socranskii VPI DR56BR1116 = ATCC 35536</name>
    <dbReference type="NCBI Taxonomy" id="1125725"/>
    <lineage>
        <taxon>Bacteria</taxon>
        <taxon>Pseudomonadati</taxon>
        <taxon>Spirochaetota</taxon>
        <taxon>Spirochaetia</taxon>
        <taxon>Spirochaetales</taxon>
        <taxon>Treponemataceae</taxon>
        <taxon>Treponema</taxon>
    </lineage>
</organism>
<dbReference type="EMBL" id="AVQI01000030">
    <property type="protein sequence ID" value="ERK03843.1"/>
    <property type="molecule type" value="Genomic_DNA"/>
</dbReference>
<dbReference type="OrthoDB" id="4279at2"/>
<keyword evidence="4" id="KW-0479">Metal-binding</keyword>
<dbReference type="Proteomes" id="UP000016412">
    <property type="component" value="Unassembled WGS sequence"/>
</dbReference>
<comment type="catalytic activity">
    <reaction evidence="9">
        <text>S-methyl-5'-thioadenosine + phosphate = 5-(methylsulfanyl)-alpha-D-ribose 1-phosphate + adenine</text>
        <dbReference type="Rhea" id="RHEA:11852"/>
        <dbReference type="ChEBI" id="CHEBI:16708"/>
        <dbReference type="ChEBI" id="CHEBI:17509"/>
        <dbReference type="ChEBI" id="CHEBI:43474"/>
        <dbReference type="ChEBI" id="CHEBI:58533"/>
        <dbReference type="EC" id="2.4.2.28"/>
    </reaction>
    <physiologicalReaction direction="left-to-right" evidence="9">
        <dbReference type="Rhea" id="RHEA:11853"/>
    </physiologicalReaction>
</comment>
<dbReference type="STRING" id="1125725.HMPREF1325_1239"/>
<dbReference type="GO" id="GO:0005507">
    <property type="term" value="F:copper ion binding"/>
    <property type="evidence" value="ECO:0007669"/>
    <property type="project" value="TreeGrafter"/>
</dbReference>
<evidence type="ECO:0000256" key="4">
    <source>
        <dbReference type="ARBA" id="ARBA00022723"/>
    </source>
</evidence>
<evidence type="ECO:0000256" key="3">
    <source>
        <dbReference type="ARBA" id="ARBA00022679"/>
    </source>
</evidence>
<evidence type="ECO:0000256" key="5">
    <source>
        <dbReference type="ARBA" id="ARBA00022801"/>
    </source>
</evidence>
<evidence type="ECO:0000313" key="12">
    <source>
        <dbReference type="Proteomes" id="UP000016412"/>
    </source>
</evidence>
<reference evidence="12 13" key="1">
    <citation type="submission" date="2013-08" db="EMBL/GenBank/DDBJ databases">
        <authorList>
            <person name="Durkin A.S."/>
            <person name="Haft D.R."/>
            <person name="McCorrison J."/>
            <person name="Torralba M."/>
            <person name="Gillis M."/>
            <person name="Haft D.H."/>
            <person name="Methe B."/>
            <person name="Sutton G."/>
            <person name="Nelson K.E."/>
        </authorList>
    </citation>
    <scope>NUCLEOTIDE SEQUENCE [LARGE SCALE GENOMIC DNA]</scope>
    <source>
        <strain evidence="11 13">ATCC 35536</strain>
        <strain evidence="10 12">VPI DR56BR1116</strain>
    </source>
</reference>
<protein>
    <submittedName>
        <fullName evidence="10">YfiH family protein</fullName>
    </submittedName>
</protein>
<keyword evidence="13" id="KW-1185">Reference proteome</keyword>
<evidence type="ECO:0000256" key="6">
    <source>
        <dbReference type="ARBA" id="ARBA00022833"/>
    </source>
</evidence>
<comment type="catalytic activity">
    <reaction evidence="7">
        <text>adenosine + H2O + H(+) = inosine + NH4(+)</text>
        <dbReference type="Rhea" id="RHEA:24408"/>
        <dbReference type="ChEBI" id="CHEBI:15377"/>
        <dbReference type="ChEBI" id="CHEBI:15378"/>
        <dbReference type="ChEBI" id="CHEBI:16335"/>
        <dbReference type="ChEBI" id="CHEBI:17596"/>
        <dbReference type="ChEBI" id="CHEBI:28938"/>
        <dbReference type="EC" id="3.5.4.4"/>
    </reaction>
    <physiologicalReaction direction="left-to-right" evidence="7">
        <dbReference type="Rhea" id="RHEA:24409"/>
    </physiologicalReaction>
</comment>
<gene>
    <name evidence="11" type="ORF">HMPREF0860_1932</name>
    <name evidence="10" type="ORF">HMPREF1325_1239</name>
</gene>
<dbReference type="RefSeq" id="WP_021330041.1">
    <property type="nucleotide sequence ID" value="NZ_AUZJ01000020.1"/>
</dbReference>
<comment type="catalytic activity">
    <reaction evidence="1">
        <text>inosine + phosphate = alpha-D-ribose 1-phosphate + hypoxanthine</text>
        <dbReference type="Rhea" id="RHEA:27646"/>
        <dbReference type="ChEBI" id="CHEBI:17368"/>
        <dbReference type="ChEBI" id="CHEBI:17596"/>
        <dbReference type="ChEBI" id="CHEBI:43474"/>
        <dbReference type="ChEBI" id="CHEBI:57720"/>
        <dbReference type="EC" id="2.4.2.1"/>
    </reaction>
    <physiologicalReaction direction="left-to-right" evidence="1">
        <dbReference type="Rhea" id="RHEA:27647"/>
    </physiologicalReaction>
</comment>
<evidence type="ECO:0000313" key="13">
    <source>
        <dbReference type="Proteomes" id="UP000016646"/>
    </source>
</evidence>
<evidence type="ECO:0000313" key="10">
    <source>
        <dbReference type="EMBL" id="ERF60980.1"/>
    </source>
</evidence>
<keyword evidence="3" id="KW-0808">Transferase</keyword>
<evidence type="ECO:0000256" key="2">
    <source>
        <dbReference type="ARBA" id="ARBA00007353"/>
    </source>
</evidence>
<dbReference type="Proteomes" id="UP000016646">
    <property type="component" value="Unassembled WGS sequence"/>
</dbReference>
<comment type="similarity">
    <text evidence="2">Belongs to the purine nucleoside phosphorylase YfiH/LACC1 family.</text>
</comment>
<dbReference type="CDD" id="cd16833">
    <property type="entry name" value="YfiH"/>
    <property type="match status" value="1"/>
</dbReference>
<dbReference type="PATRIC" id="fig|1125725.3.peg.1014"/>
<keyword evidence="6" id="KW-0862">Zinc</keyword>
<dbReference type="InterPro" id="IPR003730">
    <property type="entry name" value="Cu_polyphenol_OxRdtase"/>
</dbReference>
<evidence type="ECO:0000256" key="8">
    <source>
        <dbReference type="ARBA" id="ARBA00048968"/>
    </source>
</evidence>
<sequence>MTRITLACTEPYVVLPFYANGKPLMRDAPFWGMTLKQAGSMRFRWDETNETRDTLLKEIASGRSAFRNDVPCEPVPLELLHSKIVYAVSSAADTYGRQGDGIVTDRTSLMPVVTAADCMPIFFYERKRGVFGVVHSGWKGTGIVTEAIAVMRQTYGADVKYLSVVLGPHIRSCCYIVDEERASYFKKNFCGDCVREYESGYANAESVDTGKSRARLSGAATLLQNEGKAKRYRLSLEKANLALLEASGVRDENIAVCDDCTGCDERFGSFRRETGGDIQKPFTVQAAFCGRIR</sequence>
<dbReference type="AlphaFoldDB" id="U1GSN5"/>
<name>U1GSN5_TRESO</name>
<evidence type="ECO:0000256" key="9">
    <source>
        <dbReference type="ARBA" id="ARBA00049893"/>
    </source>
</evidence>
<dbReference type="InterPro" id="IPR038371">
    <property type="entry name" value="Cu_polyphenol_OxRdtase_sf"/>
</dbReference>
<dbReference type="InterPro" id="IPR011324">
    <property type="entry name" value="Cytotoxic_necrot_fac-like_cat"/>
</dbReference>